<keyword evidence="8" id="KW-1185">Reference proteome</keyword>
<accession>A0A8J1UTE3</accession>
<dbReference type="InterPro" id="IPR051292">
    <property type="entry name" value="Xyl/GlcA_transferase"/>
</dbReference>
<evidence type="ECO:0000256" key="1">
    <source>
        <dbReference type="ARBA" id="ARBA00004606"/>
    </source>
</evidence>
<comment type="subcellular location">
    <subcellularLocation>
        <location evidence="1">Membrane</location>
        <topology evidence="1">Single-pass type II membrane protein</topology>
    </subcellularLocation>
</comment>
<dbReference type="GO" id="GO:0016020">
    <property type="term" value="C:membrane"/>
    <property type="evidence" value="ECO:0007669"/>
    <property type="project" value="UniProtKB-SubCell"/>
</dbReference>
<keyword evidence="4" id="KW-1133">Transmembrane helix</keyword>
<dbReference type="GO" id="GO:0035269">
    <property type="term" value="P:protein O-linked glycosylation via mannose"/>
    <property type="evidence" value="ECO:0007669"/>
    <property type="project" value="TreeGrafter"/>
</dbReference>
<sequence>MYLITCLRGGRAIKIGGFIMTLTTLLWLSTNTDIEVYRERRVRRESQDYEVYKIDIGENGDLPLDSDISRKMEKKDIEHVEIVDDGKLKNNKKASPEMGSKEMAPIVPEDDSPTMSPLARKPKIMIPKQFRKMIESNANMYKKDLKGKKLNKAYEKELHTLFSQTNYTRCSRLIIEAGLRHDVKYFAFPYKYEPSPVDVTLMSHLTLNRGYTRIAKILAAWPGPVSFTVFGTDEEIKAFLKTKHTWKRKNVGIHAIYQGNDTKYYPVNYMRNIALYATNTSHVWMIDADFTPNQDAYKLIKGYIPHFNWTKKPTALVSPAFETYLPEGGVPANRAQLMIDLKDHDRIETFSFRRCPRCHNNTNWPMFFNSTKEYKIKGGGTFEPYLVVHRKSIPVYDERFVDRHWNKILYDYELYALQYEFYVLPDVFIVHEPHERIQQAQLEFECLDVIGKEVKRKLLLKKKDIERTIRLRKRSKKRKKTPSASRSKR</sequence>
<name>A0A8J1UTE3_OWEFU</name>
<dbReference type="OrthoDB" id="411524at2759"/>
<comment type="caution">
    <text evidence="7">The sequence shown here is derived from an EMBL/GenBank/DDBJ whole genome shotgun (WGS) entry which is preliminary data.</text>
</comment>
<gene>
    <name evidence="7" type="ORF">OFUS_LOCUS24506</name>
</gene>
<protein>
    <submittedName>
        <fullName evidence="7">Uncharacterized protein</fullName>
    </submittedName>
</protein>
<organism evidence="7 8">
    <name type="scientific">Owenia fusiformis</name>
    <name type="common">Polychaete worm</name>
    <dbReference type="NCBI Taxonomy" id="6347"/>
    <lineage>
        <taxon>Eukaryota</taxon>
        <taxon>Metazoa</taxon>
        <taxon>Spiralia</taxon>
        <taxon>Lophotrochozoa</taxon>
        <taxon>Annelida</taxon>
        <taxon>Polychaeta</taxon>
        <taxon>Sedentaria</taxon>
        <taxon>Canalipalpata</taxon>
        <taxon>Sabellida</taxon>
        <taxon>Oweniida</taxon>
        <taxon>Oweniidae</taxon>
        <taxon>Owenia</taxon>
    </lineage>
</organism>
<dbReference type="GO" id="GO:0042285">
    <property type="term" value="F:xylosyltransferase activity"/>
    <property type="evidence" value="ECO:0007669"/>
    <property type="project" value="TreeGrafter"/>
</dbReference>
<dbReference type="PANTHER" id="PTHR12270">
    <property type="entry name" value="GLYCOSYLTRANSFERASE-RELATED"/>
    <property type="match status" value="1"/>
</dbReference>
<reference evidence="7" key="1">
    <citation type="submission" date="2022-03" db="EMBL/GenBank/DDBJ databases">
        <authorList>
            <person name="Martin C."/>
        </authorList>
    </citation>
    <scope>NUCLEOTIDE SEQUENCE</scope>
</reference>
<dbReference type="PANTHER" id="PTHR12270:SF25">
    <property type="entry name" value="GLYCOSYLTRANSFERASE-LIKE PROTEIN LARGE"/>
    <property type="match status" value="1"/>
</dbReference>
<evidence type="ECO:0000256" key="4">
    <source>
        <dbReference type="ARBA" id="ARBA00022989"/>
    </source>
</evidence>
<dbReference type="GO" id="GO:0015020">
    <property type="term" value="F:glucuronosyltransferase activity"/>
    <property type="evidence" value="ECO:0007669"/>
    <property type="project" value="TreeGrafter"/>
</dbReference>
<keyword evidence="5" id="KW-0472">Membrane</keyword>
<dbReference type="AlphaFoldDB" id="A0A8J1UTE3"/>
<proteinExistence type="predicted"/>
<dbReference type="EMBL" id="CAIIXF020000012">
    <property type="protein sequence ID" value="CAH1800647.1"/>
    <property type="molecule type" value="Genomic_DNA"/>
</dbReference>
<evidence type="ECO:0000256" key="5">
    <source>
        <dbReference type="ARBA" id="ARBA00023136"/>
    </source>
</evidence>
<keyword evidence="3" id="KW-0735">Signal-anchor</keyword>
<keyword evidence="6" id="KW-0325">Glycoprotein</keyword>
<evidence type="ECO:0000256" key="6">
    <source>
        <dbReference type="ARBA" id="ARBA00023180"/>
    </source>
</evidence>
<evidence type="ECO:0000313" key="7">
    <source>
        <dbReference type="EMBL" id="CAH1800647.1"/>
    </source>
</evidence>
<dbReference type="Proteomes" id="UP000749559">
    <property type="component" value="Unassembled WGS sequence"/>
</dbReference>
<dbReference type="Pfam" id="PF13896">
    <property type="entry name" value="Glyco_transf_49"/>
    <property type="match status" value="1"/>
</dbReference>
<keyword evidence="2" id="KW-0812">Transmembrane</keyword>
<evidence type="ECO:0000256" key="3">
    <source>
        <dbReference type="ARBA" id="ARBA00022968"/>
    </source>
</evidence>
<evidence type="ECO:0000256" key="2">
    <source>
        <dbReference type="ARBA" id="ARBA00022692"/>
    </source>
</evidence>
<evidence type="ECO:0000313" key="8">
    <source>
        <dbReference type="Proteomes" id="UP000749559"/>
    </source>
</evidence>